<organism evidence="1 2">
    <name type="scientific">Methylobacterium crusticola</name>
    <dbReference type="NCBI Taxonomy" id="1697972"/>
    <lineage>
        <taxon>Bacteria</taxon>
        <taxon>Pseudomonadati</taxon>
        <taxon>Pseudomonadota</taxon>
        <taxon>Alphaproteobacteria</taxon>
        <taxon>Hyphomicrobiales</taxon>
        <taxon>Methylobacteriaceae</taxon>
        <taxon>Methylobacterium</taxon>
    </lineage>
</organism>
<dbReference type="EMBL" id="BPQH01000036">
    <property type="protein sequence ID" value="GJD53757.1"/>
    <property type="molecule type" value="Genomic_DNA"/>
</dbReference>
<dbReference type="Proteomes" id="UP001055167">
    <property type="component" value="Unassembled WGS sequence"/>
</dbReference>
<keyword evidence="2" id="KW-1185">Reference proteome</keyword>
<protein>
    <submittedName>
        <fullName evidence="1">Uncharacterized protein</fullName>
    </submittedName>
</protein>
<evidence type="ECO:0000313" key="2">
    <source>
        <dbReference type="Proteomes" id="UP001055167"/>
    </source>
</evidence>
<gene>
    <name evidence="1" type="ORF">OPKNFCMD_6535</name>
</gene>
<proteinExistence type="predicted"/>
<reference evidence="1" key="2">
    <citation type="submission" date="2021-08" db="EMBL/GenBank/DDBJ databases">
        <authorList>
            <person name="Tani A."/>
            <person name="Ola A."/>
            <person name="Ogura Y."/>
            <person name="Katsura K."/>
            <person name="Hayashi T."/>
        </authorList>
    </citation>
    <scope>NUCLEOTIDE SEQUENCE</scope>
    <source>
        <strain evidence="1">KCTC 52305</strain>
    </source>
</reference>
<comment type="caution">
    <text evidence="1">The sequence shown here is derived from an EMBL/GenBank/DDBJ whole genome shotgun (WGS) entry which is preliminary data.</text>
</comment>
<dbReference type="RefSeq" id="WP_128564180.1">
    <property type="nucleotide sequence ID" value="NZ_BPQH01000036.1"/>
</dbReference>
<evidence type="ECO:0000313" key="1">
    <source>
        <dbReference type="EMBL" id="GJD53757.1"/>
    </source>
</evidence>
<name>A0ABQ4R7R2_9HYPH</name>
<reference evidence="1" key="1">
    <citation type="journal article" date="2021" name="Front. Microbiol.">
        <title>Comprehensive Comparative Genomics and Phenotyping of Methylobacterium Species.</title>
        <authorList>
            <person name="Alessa O."/>
            <person name="Ogura Y."/>
            <person name="Fujitani Y."/>
            <person name="Takami H."/>
            <person name="Hayashi T."/>
            <person name="Sahin N."/>
            <person name="Tani A."/>
        </authorList>
    </citation>
    <scope>NUCLEOTIDE SEQUENCE</scope>
    <source>
        <strain evidence="1">KCTC 52305</strain>
    </source>
</reference>
<sequence length="79" mass="8382">MSGNQVVKLCRDTRAEAPTYRAYLIGAGNHIVAVHVIDARSDEEAAAGARAIAGTARAEVWDRGRRIVQLGPDAPRDAG</sequence>
<accession>A0ABQ4R7R2</accession>